<dbReference type="InterPro" id="IPR011335">
    <property type="entry name" value="Restrct_endonuc-II-like"/>
</dbReference>
<name>A0A479ZTT8_PLAAG</name>
<dbReference type="AlphaFoldDB" id="A0A479ZTT8"/>
<evidence type="ECO:0000313" key="2">
    <source>
        <dbReference type="EMBL" id="GCL34873.1"/>
    </source>
</evidence>
<dbReference type="InterPro" id="IPR008538">
    <property type="entry name" value="Uma2"/>
</dbReference>
<comment type="caution">
    <text evidence="2">The sequence shown here is derived from an EMBL/GenBank/DDBJ whole genome shotgun (WGS) entry which is preliminary data.</text>
</comment>
<feature type="domain" description="Putative restriction endonuclease" evidence="1">
    <location>
        <begin position="16"/>
        <end position="192"/>
    </location>
</feature>
<dbReference type="Proteomes" id="UP000299794">
    <property type="component" value="Unassembled WGS sequence"/>
</dbReference>
<dbReference type="Pfam" id="PF05685">
    <property type="entry name" value="Uma2"/>
    <property type="match status" value="1"/>
</dbReference>
<evidence type="ECO:0000313" key="3">
    <source>
        <dbReference type="Proteomes" id="UP000299794"/>
    </source>
</evidence>
<dbReference type="RefSeq" id="WP_141293020.1">
    <property type="nucleotide sequence ID" value="NZ_BJCD01000026.1"/>
</dbReference>
<sequence>MVTVKSELTTKPLNLAEYLNYNDGTDTRYELVNGELITMSLGTGKHGAIIKFLERTFDAEIERMGLNWTAIQSVLGIQSPRGGRWDTVRIPDVVILPLEQWRELQNKEAVITLNQPVPLLIVEVVSESTKRTDYRAKKAEYSVLEISEYWIVDPLENQVTILTLVDEWYDSLEFTGGAQIQSKTFPNLELTAEQILQDQI</sequence>
<reference evidence="3" key="1">
    <citation type="submission" date="2019-02" db="EMBL/GenBank/DDBJ databases">
        <title>Draft genome sequence of Planktothrix agardhii NIES-905.</title>
        <authorList>
            <person name="Yamaguchi H."/>
            <person name="Suzuki S."/>
            <person name="Kawachi M."/>
        </authorList>
    </citation>
    <scope>NUCLEOTIDE SEQUENCE [LARGE SCALE GENOMIC DNA]</scope>
    <source>
        <strain evidence="3">CCAP 1459/11A</strain>
    </source>
</reference>
<dbReference type="PANTHER" id="PTHR34107:SF2">
    <property type="entry name" value="SLL0888 PROTEIN"/>
    <property type="match status" value="1"/>
</dbReference>
<dbReference type="InterPro" id="IPR012296">
    <property type="entry name" value="Nuclease_put_TT1808"/>
</dbReference>
<proteinExistence type="predicted"/>
<dbReference type="Gene3D" id="3.90.1570.10">
    <property type="entry name" value="tt1808, chain A"/>
    <property type="match status" value="1"/>
</dbReference>
<dbReference type="CDD" id="cd06260">
    <property type="entry name" value="DUF820-like"/>
    <property type="match status" value="1"/>
</dbReference>
<dbReference type="PANTHER" id="PTHR34107">
    <property type="entry name" value="SLL0198 PROTEIN-RELATED"/>
    <property type="match status" value="1"/>
</dbReference>
<evidence type="ECO:0000259" key="1">
    <source>
        <dbReference type="Pfam" id="PF05685"/>
    </source>
</evidence>
<organism evidence="2 3">
    <name type="scientific">Planktothrix agardhii CCAP 1459/11A</name>
    <dbReference type="NCBI Taxonomy" id="282420"/>
    <lineage>
        <taxon>Bacteria</taxon>
        <taxon>Bacillati</taxon>
        <taxon>Cyanobacteriota</taxon>
        <taxon>Cyanophyceae</taxon>
        <taxon>Oscillatoriophycideae</taxon>
        <taxon>Oscillatoriales</taxon>
        <taxon>Microcoleaceae</taxon>
        <taxon>Planktothrix</taxon>
    </lineage>
</organism>
<gene>
    <name evidence="2" type="ORF">PA905_18520</name>
</gene>
<accession>A0A479ZTT8</accession>
<dbReference type="EMBL" id="BJCD01000026">
    <property type="protein sequence ID" value="GCL34873.1"/>
    <property type="molecule type" value="Genomic_DNA"/>
</dbReference>
<dbReference type="SUPFAM" id="SSF52980">
    <property type="entry name" value="Restriction endonuclease-like"/>
    <property type="match status" value="1"/>
</dbReference>
<protein>
    <recommendedName>
        <fullName evidence="1">Putative restriction endonuclease domain-containing protein</fullName>
    </recommendedName>
</protein>